<keyword evidence="1" id="KW-0472">Membrane</keyword>
<sequence length="420" mass="45467">MDAAPHLPPPTRQASSATSRIAYALLLGIMIYVAALLAGDVAIDGRRVGLRMWALFSAGVFAVAAPNVLAPDPNAPVMQLLNRTPLQLLSQQLKRWGAVLTLFVLPVWVLAFFDTATPMAHLGAKLSLAFQATGVVLATGLYSFDVYATIGAVSQEWHEGKRGDWYQSVKQSGYGFDVPMGLVPALFATVRCFGAGIIVVLVGATLFGAAPALAWLPGVLFLIWSTVRILRHRLAFDRHYYHTNAFYDEVLGGGSVGPSTREPVEISSLYWIPHRFRPAAWMSLRQLDRRLPLGRLVALGHVVFWILLAQEAATAAITSTLLLIVGLQNGVIGLLAGERMSAPTLQLTLHSPMHWWGARTLANLRWMAPLLASLAVVATVSNAMPWSSLGVWAVINLIAAVVAAGLTTLAVEGRTRRQFR</sequence>
<feature type="transmembrane region" description="Helical" evidence="1">
    <location>
        <begin position="20"/>
        <end position="38"/>
    </location>
</feature>
<proteinExistence type="predicted"/>
<protein>
    <submittedName>
        <fullName evidence="2">Uncharacterized protein</fullName>
    </submittedName>
</protein>
<accession>A0A2A8CUD8</accession>
<organism evidence="2 3">
    <name type="scientific">Longibacter salinarum</name>
    <dbReference type="NCBI Taxonomy" id="1850348"/>
    <lineage>
        <taxon>Bacteria</taxon>
        <taxon>Pseudomonadati</taxon>
        <taxon>Rhodothermota</taxon>
        <taxon>Rhodothermia</taxon>
        <taxon>Rhodothermales</taxon>
        <taxon>Salisaetaceae</taxon>
        <taxon>Longibacter</taxon>
    </lineage>
</organism>
<feature type="transmembrane region" description="Helical" evidence="1">
    <location>
        <begin position="390"/>
        <end position="411"/>
    </location>
</feature>
<dbReference type="OrthoDB" id="1492974at2"/>
<keyword evidence="1" id="KW-1133">Transmembrane helix</keyword>
<dbReference type="AlphaFoldDB" id="A0A2A8CUD8"/>
<evidence type="ECO:0000256" key="1">
    <source>
        <dbReference type="SAM" id="Phobius"/>
    </source>
</evidence>
<dbReference type="EMBL" id="PDEQ01000009">
    <property type="protein sequence ID" value="PEN11370.1"/>
    <property type="molecule type" value="Genomic_DNA"/>
</dbReference>
<name>A0A2A8CUD8_9BACT</name>
<feature type="transmembrane region" description="Helical" evidence="1">
    <location>
        <begin position="50"/>
        <end position="70"/>
    </location>
</feature>
<evidence type="ECO:0000313" key="3">
    <source>
        <dbReference type="Proteomes" id="UP000220102"/>
    </source>
</evidence>
<keyword evidence="1" id="KW-0812">Transmembrane</keyword>
<feature type="transmembrane region" description="Helical" evidence="1">
    <location>
        <begin position="366"/>
        <end position="384"/>
    </location>
</feature>
<feature type="transmembrane region" description="Helical" evidence="1">
    <location>
        <begin position="212"/>
        <end position="230"/>
    </location>
</feature>
<gene>
    <name evidence="2" type="ORF">CRI94_15130</name>
</gene>
<evidence type="ECO:0000313" key="2">
    <source>
        <dbReference type="EMBL" id="PEN11370.1"/>
    </source>
</evidence>
<dbReference type="RefSeq" id="WP_098077742.1">
    <property type="nucleotide sequence ID" value="NZ_PDEQ01000009.1"/>
</dbReference>
<feature type="transmembrane region" description="Helical" evidence="1">
    <location>
        <begin position="182"/>
        <end position="206"/>
    </location>
</feature>
<feature type="transmembrane region" description="Helical" evidence="1">
    <location>
        <begin position="292"/>
        <end position="309"/>
    </location>
</feature>
<keyword evidence="3" id="KW-1185">Reference proteome</keyword>
<feature type="transmembrane region" description="Helical" evidence="1">
    <location>
        <begin position="96"/>
        <end position="113"/>
    </location>
</feature>
<dbReference type="Proteomes" id="UP000220102">
    <property type="component" value="Unassembled WGS sequence"/>
</dbReference>
<reference evidence="2 3" key="1">
    <citation type="submission" date="2017-10" db="EMBL/GenBank/DDBJ databases">
        <title>Draft genome of Longibacter Salinarum.</title>
        <authorList>
            <person name="Goh K.M."/>
            <person name="Shamsir M.S."/>
            <person name="Lim S.W."/>
        </authorList>
    </citation>
    <scope>NUCLEOTIDE SEQUENCE [LARGE SCALE GENOMIC DNA]</scope>
    <source>
        <strain evidence="2 3">KCTC 52045</strain>
    </source>
</reference>
<comment type="caution">
    <text evidence="2">The sequence shown here is derived from an EMBL/GenBank/DDBJ whole genome shotgun (WGS) entry which is preliminary data.</text>
</comment>
<feature type="transmembrane region" description="Helical" evidence="1">
    <location>
        <begin position="315"/>
        <end position="336"/>
    </location>
</feature>